<gene>
    <name evidence="1" type="ORF">RB614_19730</name>
</gene>
<keyword evidence="2" id="KW-1185">Reference proteome</keyword>
<organism evidence="1 2">
    <name type="scientific">Phytohabitans maris</name>
    <dbReference type="NCBI Taxonomy" id="3071409"/>
    <lineage>
        <taxon>Bacteria</taxon>
        <taxon>Bacillati</taxon>
        <taxon>Actinomycetota</taxon>
        <taxon>Actinomycetes</taxon>
        <taxon>Micromonosporales</taxon>
        <taxon>Micromonosporaceae</taxon>
    </lineage>
</organism>
<sequence>MSKRPRLDPIAAARIKRAARCPDCSSTVTLAADQTSYSVAHDDDCPTLAALRRQGRTTQIAMARGTNQTAEDFATATLNVVQLAAAHRDQLWPGSTGLRLSLGHGYTDLHVGDGR</sequence>
<dbReference type="RefSeq" id="WP_308714026.1">
    <property type="nucleotide sequence ID" value="NZ_JAVHUY010000017.1"/>
</dbReference>
<proteinExistence type="predicted"/>
<reference evidence="1 2" key="1">
    <citation type="submission" date="2023-08" db="EMBL/GenBank/DDBJ databases">
        <title>Phytohabitans sansha sp. nov., isolated from marine sediment.</title>
        <authorList>
            <person name="Zhao Y."/>
            <person name="Yi K."/>
        </authorList>
    </citation>
    <scope>NUCLEOTIDE SEQUENCE [LARGE SCALE GENOMIC DNA]</scope>
    <source>
        <strain evidence="1 2">ZYX-F-186</strain>
    </source>
</reference>
<dbReference type="EMBL" id="JAVHUY010000017">
    <property type="protein sequence ID" value="MDQ7906750.1"/>
    <property type="molecule type" value="Genomic_DNA"/>
</dbReference>
<comment type="caution">
    <text evidence="1">The sequence shown here is derived from an EMBL/GenBank/DDBJ whole genome shotgun (WGS) entry which is preliminary data.</text>
</comment>
<evidence type="ECO:0000313" key="2">
    <source>
        <dbReference type="Proteomes" id="UP001230908"/>
    </source>
</evidence>
<accession>A0ABU0ZI66</accession>
<evidence type="ECO:0000313" key="1">
    <source>
        <dbReference type="EMBL" id="MDQ7906750.1"/>
    </source>
</evidence>
<name>A0ABU0ZI66_9ACTN</name>
<dbReference type="Proteomes" id="UP001230908">
    <property type="component" value="Unassembled WGS sequence"/>
</dbReference>
<protein>
    <submittedName>
        <fullName evidence="1">Uncharacterized protein</fullName>
    </submittedName>
</protein>